<protein>
    <submittedName>
        <fullName evidence="2">Uncharacterized protein</fullName>
    </submittedName>
</protein>
<sequence>MLPLAGVSPSQSSAIVASCFRRWLLLMFLDGCSPENKKREERGDGRGGRGVMPPGASRRSCYCCRSCRFFTGFARSKEERRERTRGEERMASGLPVATAVPADAAYRWPALLVAGVYLAVATGRRGCRHYSLVLAEKSKRQCCLELAGRSSSFPPMEPAGRSNC</sequence>
<accession>A0AAV9KVA7</accession>
<feature type="compositionally biased region" description="Basic and acidic residues" evidence="1">
    <location>
        <begin position="35"/>
        <end position="47"/>
    </location>
</feature>
<dbReference type="Proteomes" id="UP001311915">
    <property type="component" value="Unassembled WGS sequence"/>
</dbReference>
<organism evidence="2 3">
    <name type="scientific">Solanum pinnatisectum</name>
    <name type="common">tansyleaf nightshade</name>
    <dbReference type="NCBI Taxonomy" id="50273"/>
    <lineage>
        <taxon>Eukaryota</taxon>
        <taxon>Viridiplantae</taxon>
        <taxon>Streptophyta</taxon>
        <taxon>Embryophyta</taxon>
        <taxon>Tracheophyta</taxon>
        <taxon>Spermatophyta</taxon>
        <taxon>Magnoliopsida</taxon>
        <taxon>eudicotyledons</taxon>
        <taxon>Gunneridae</taxon>
        <taxon>Pentapetalae</taxon>
        <taxon>asterids</taxon>
        <taxon>lamiids</taxon>
        <taxon>Solanales</taxon>
        <taxon>Solanaceae</taxon>
        <taxon>Solanoideae</taxon>
        <taxon>Solaneae</taxon>
        <taxon>Solanum</taxon>
    </lineage>
</organism>
<evidence type="ECO:0000313" key="2">
    <source>
        <dbReference type="EMBL" id="KAK4716565.1"/>
    </source>
</evidence>
<dbReference type="AlphaFoldDB" id="A0AAV9KVA7"/>
<evidence type="ECO:0000256" key="1">
    <source>
        <dbReference type="SAM" id="MobiDB-lite"/>
    </source>
</evidence>
<keyword evidence="3" id="KW-1185">Reference proteome</keyword>
<feature type="region of interest" description="Disordered" evidence="1">
    <location>
        <begin position="35"/>
        <end position="57"/>
    </location>
</feature>
<evidence type="ECO:0000313" key="3">
    <source>
        <dbReference type="Proteomes" id="UP001311915"/>
    </source>
</evidence>
<dbReference type="EMBL" id="JAWPEI010000009">
    <property type="protein sequence ID" value="KAK4716565.1"/>
    <property type="molecule type" value="Genomic_DNA"/>
</dbReference>
<gene>
    <name evidence="2" type="ORF">R3W88_014903</name>
</gene>
<proteinExistence type="predicted"/>
<name>A0AAV9KVA7_9SOLN</name>
<comment type="caution">
    <text evidence="2">The sequence shown here is derived from an EMBL/GenBank/DDBJ whole genome shotgun (WGS) entry which is preliminary data.</text>
</comment>
<reference evidence="2 3" key="1">
    <citation type="submission" date="2023-10" db="EMBL/GenBank/DDBJ databases">
        <title>Genome-Wide Identification Analysis in wild type Solanum Pinnatisectum Reveals Some Genes Defensing Phytophthora Infestans.</title>
        <authorList>
            <person name="Sun C."/>
        </authorList>
    </citation>
    <scope>NUCLEOTIDE SEQUENCE [LARGE SCALE GENOMIC DNA]</scope>
    <source>
        <strain evidence="2">LQN</strain>
        <tissue evidence="2">Leaf</tissue>
    </source>
</reference>